<dbReference type="RefSeq" id="WP_200345069.1">
    <property type="nucleotide sequence ID" value="NZ_NRSJ01000005.1"/>
</dbReference>
<proteinExistence type="predicted"/>
<accession>A0AAJ0U257</accession>
<dbReference type="EMBL" id="NRSJ01000005">
    <property type="protein sequence ID" value="MBK1703905.1"/>
    <property type="molecule type" value="Genomic_DNA"/>
</dbReference>
<comment type="caution">
    <text evidence="1">The sequence shown here is derived from an EMBL/GenBank/DDBJ whole genome shotgun (WGS) entry which is preliminary data.</text>
</comment>
<name>A0AAJ0U257_9GAMM</name>
<reference evidence="1" key="2">
    <citation type="journal article" date="2020" name="Microorganisms">
        <title>Osmotic Adaptation and Compatible Solute Biosynthesis of Phototrophic Bacteria as Revealed from Genome Analyses.</title>
        <authorList>
            <person name="Imhoff J.F."/>
            <person name="Rahn T."/>
            <person name="Kunzel S."/>
            <person name="Keller A."/>
            <person name="Neulinger S.C."/>
        </authorList>
    </citation>
    <scope>NUCLEOTIDE SEQUENCE</scope>
    <source>
        <strain evidence="1">DSM 11080</strain>
    </source>
</reference>
<reference evidence="1" key="1">
    <citation type="submission" date="2017-08" db="EMBL/GenBank/DDBJ databases">
        <authorList>
            <person name="Imhoff J.F."/>
            <person name="Rahn T."/>
            <person name="Kuenzel S."/>
            <person name="Neulinger S.C."/>
        </authorList>
    </citation>
    <scope>NUCLEOTIDE SEQUENCE</scope>
    <source>
        <strain evidence="1">DSM 11080</strain>
    </source>
</reference>
<evidence type="ECO:0000313" key="1">
    <source>
        <dbReference type="EMBL" id="MBK1703905.1"/>
    </source>
</evidence>
<dbReference type="AlphaFoldDB" id="A0AAJ0U257"/>
<keyword evidence="2" id="KW-1185">Reference proteome</keyword>
<sequence>MRTTLDIDDDVLAAAKERARLRKVSAGRMVSDLLREALSGSRAQDDTRQRPVAGFRPFDARDVIVTNDDIDALRDREGV</sequence>
<protein>
    <submittedName>
        <fullName evidence="1">Uncharacterized protein</fullName>
    </submittedName>
</protein>
<evidence type="ECO:0000313" key="2">
    <source>
        <dbReference type="Proteomes" id="UP001296776"/>
    </source>
</evidence>
<gene>
    <name evidence="1" type="ORF">CKO40_04940</name>
</gene>
<dbReference type="Proteomes" id="UP001296776">
    <property type="component" value="Unassembled WGS sequence"/>
</dbReference>
<organism evidence="1 2">
    <name type="scientific">Halochromatium glycolicum</name>
    <dbReference type="NCBI Taxonomy" id="85075"/>
    <lineage>
        <taxon>Bacteria</taxon>
        <taxon>Pseudomonadati</taxon>
        <taxon>Pseudomonadota</taxon>
        <taxon>Gammaproteobacteria</taxon>
        <taxon>Chromatiales</taxon>
        <taxon>Chromatiaceae</taxon>
        <taxon>Halochromatium</taxon>
    </lineage>
</organism>